<dbReference type="InterPro" id="IPR036465">
    <property type="entry name" value="vWFA_dom_sf"/>
</dbReference>
<evidence type="ECO:0000313" key="2">
    <source>
        <dbReference type="EMBL" id="GAA0629282.1"/>
    </source>
</evidence>
<feature type="domain" description="VWFA" evidence="1">
    <location>
        <begin position="202"/>
        <end position="359"/>
    </location>
</feature>
<dbReference type="EMBL" id="BAAAHE010000035">
    <property type="protein sequence ID" value="GAA0629282.1"/>
    <property type="molecule type" value="Genomic_DNA"/>
</dbReference>
<dbReference type="Proteomes" id="UP001500957">
    <property type="component" value="Unassembled WGS sequence"/>
</dbReference>
<keyword evidence="3" id="KW-1185">Reference proteome</keyword>
<dbReference type="Gene3D" id="3.40.50.410">
    <property type="entry name" value="von Willebrand factor, type A domain"/>
    <property type="match status" value="1"/>
</dbReference>
<dbReference type="InterPro" id="IPR002035">
    <property type="entry name" value="VWF_A"/>
</dbReference>
<organism evidence="2 3">
    <name type="scientific">Sporichthya brevicatena</name>
    <dbReference type="NCBI Taxonomy" id="171442"/>
    <lineage>
        <taxon>Bacteria</taxon>
        <taxon>Bacillati</taxon>
        <taxon>Actinomycetota</taxon>
        <taxon>Actinomycetes</taxon>
        <taxon>Sporichthyales</taxon>
        <taxon>Sporichthyaceae</taxon>
        <taxon>Sporichthya</taxon>
    </lineage>
</organism>
<dbReference type="Pfam" id="PF05762">
    <property type="entry name" value="VWA_CoxE"/>
    <property type="match status" value="1"/>
</dbReference>
<evidence type="ECO:0000313" key="3">
    <source>
        <dbReference type="Proteomes" id="UP001500957"/>
    </source>
</evidence>
<dbReference type="CDD" id="cd00198">
    <property type="entry name" value="vWFA"/>
    <property type="match status" value="1"/>
</dbReference>
<comment type="caution">
    <text evidence="2">The sequence shown here is derived from an EMBL/GenBank/DDBJ whole genome shotgun (WGS) entry which is preliminary data.</text>
</comment>
<dbReference type="PANTHER" id="PTHR39338:SF6">
    <property type="entry name" value="BLL5662 PROTEIN"/>
    <property type="match status" value="1"/>
</dbReference>
<dbReference type="PIRSF" id="PIRSF010256">
    <property type="entry name" value="CoxE_vWa"/>
    <property type="match status" value="1"/>
</dbReference>
<sequence>MTRGGQSGPDRDIVVTMAGFVRTLRAAGMVADTGRFEAMLRALHTLDVRRGVDAYWAGRLTLCTGPEDIARFDAAFAAYFGGEIPRNAALGLQKTPSRVVGITALDTLDGETDAPTETQELATEASDTDLLRQADFATLTDEQREEVRRMLAQLAAVGPTRRSLRTEAAARGDVDPRRVLRAMLRRGGETVELPRKSKRDRPRRIVLLLDVSGSMEPYAEAYLRFAHTLSRRRPAVEVFTIGTRLTRITRAMSARDPDAALKAVAAAVPDWSGGTRLGELLQAFLDRWGQRGMARGAVVVIASDGWERGEVDLLADQMARLRRLARAVVWVNPHVGKEGFAPTAAGMSAALPHIDRLVSGHSVEAFAELAKLLSEDFLRAARLWPVPRSAA</sequence>
<dbReference type="InterPro" id="IPR008912">
    <property type="entry name" value="Uncharacterised_CoxE"/>
</dbReference>
<protein>
    <submittedName>
        <fullName evidence="2">VWA domain-containing protein</fullName>
    </submittedName>
</protein>
<gene>
    <name evidence="2" type="ORF">GCM10009547_36160</name>
</gene>
<reference evidence="2 3" key="1">
    <citation type="journal article" date="2019" name="Int. J. Syst. Evol. Microbiol.">
        <title>The Global Catalogue of Microorganisms (GCM) 10K type strain sequencing project: providing services to taxonomists for standard genome sequencing and annotation.</title>
        <authorList>
            <consortium name="The Broad Institute Genomics Platform"/>
            <consortium name="The Broad Institute Genome Sequencing Center for Infectious Disease"/>
            <person name="Wu L."/>
            <person name="Ma J."/>
        </authorList>
    </citation>
    <scope>NUCLEOTIDE SEQUENCE [LARGE SCALE GENOMIC DNA]</scope>
    <source>
        <strain evidence="2 3">JCM 10671</strain>
    </source>
</reference>
<accession>A0ABN1H5D8</accession>
<proteinExistence type="predicted"/>
<dbReference type="InterPro" id="IPR011195">
    <property type="entry name" value="UCP010256"/>
</dbReference>
<name>A0ABN1H5D8_9ACTN</name>
<dbReference type="SUPFAM" id="SSF53300">
    <property type="entry name" value="vWA-like"/>
    <property type="match status" value="1"/>
</dbReference>
<evidence type="ECO:0000259" key="1">
    <source>
        <dbReference type="SMART" id="SM00327"/>
    </source>
</evidence>
<dbReference type="SMART" id="SM00327">
    <property type="entry name" value="VWA"/>
    <property type="match status" value="1"/>
</dbReference>
<dbReference type="PANTHER" id="PTHR39338">
    <property type="entry name" value="BLL5662 PROTEIN-RELATED"/>
    <property type="match status" value="1"/>
</dbReference>